<dbReference type="RefSeq" id="WP_116883207.1">
    <property type="nucleotide sequence ID" value="NZ_CALXNT010000046.1"/>
</dbReference>
<keyword evidence="5" id="KW-1185">Reference proteome</keyword>
<dbReference type="PANTHER" id="PTHR47245:SF2">
    <property type="entry name" value="PEPTIDYL-PROLYL CIS-TRANS ISOMERASE HP_0175-RELATED"/>
    <property type="match status" value="1"/>
</dbReference>
<dbReference type="InterPro" id="IPR027304">
    <property type="entry name" value="Trigger_fact/SurA_dom_sf"/>
</dbReference>
<feature type="domain" description="PpiC" evidence="3">
    <location>
        <begin position="207"/>
        <end position="309"/>
    </location>
</feature>
<evidence type="ECO:0000313" key="5">
    <source>
        <dbReference type="Proteomes" id="UP000245959"/>
    </source>
</evidence>
<dbReference type="EMBL" id="QEKH01000006">
    <property type="protein sequence ID" value="PVY44575.1"/>
    <property type="molecule type" value="Genomic_DNA"/>
</dbReference>
<feature type="chain" id="PRO_5015403210" evidence="2">
    <location>
        <begin position="22"/>
        <end position="361"/>
    </location>
</feature>
<keyword evidence="1" id="KW-0697">Rotamase</keyword>
<organism evidence="4 5">
    <name type="scientific">Victivallis vadensis</name>
    <dbReference type="NCBI Taxonomy" id="172901"/>
    <lineage>
        <taxon>Bacteria</taxon>
        <taxon>Pseudomonadati</taxon>
        <taxon>Lentisphaerota</taxon>
        <taxon>Lentisphaeria</taxon>
        <taxon>Victivallales</taxon>
        <taxon>Victivallaceae</taxon>
        <taxon>Victivallis</taxon>
    </lineage>
</organism>
<dbReference type="GO" id="GO:0003755">
    <property type="term" value="F:peptidyl-prolyl cis-trans isomerase activity"/>
    <property type="evidence" value="ECO:0007669"/>
    <property type="project" value="UniProtKB-KW"/>
</dbReference>
<name>A0A2U1B7B0_9BACT</name>
<sequence length="361" mass="40145">MRNAKTVMSLLAAGTVMCSFAAEEAKPAAKPAEAPKPAAKPAEPEIWAKLPDVVAQIGDKKITKQEVLKPLLAQMPDGKVPSMMADQLDNAAPGVIKWFVDQQILEAAAAKAGFKPSKEHAQKAVKAQWEKVGKEDRERFAQMLQIQNKTVEQYQEEMVSNPEIQKQIALDEFLKTKIAEPTVTEAEMRKYYDENKQKEFSTPADRPGTFRASHILIMVDDKADDAAKKAALDQINAISAELKKDPARFEALAREKSGCPSKAKGGSLDSFSDKEMVPEFQKALEGLKEGEISAPVKTQFGYHIIRRDKLQSEKVESFDNVKETVGNILKRQKQMQAFTDYMAQLEKDSGVKFFVAMPELK</sequence>
<dbReference type="PANTHER" id="PTHR47245">
    <property type="entry name" value="PEPTIDYLPROLYL ISOMERASE"/>
    <property type="match status" value="1"/>
</dbReference>
<dbReference type="Proteomes" id="UP000245959">
    <property type="component" value="Unassembled WGS sequence"/>
</dbReference>
<keyword evidence="2" id="KW-0732">Signal</keyword>
<dbReference type="Gene3D" id="1.10.4030.10">
    <property type="entry name" value="Porin chaperone SurA, peptide-binding domain"/>
    <property type="match status" value="1"/>
</dbReference>
<dbReference type="Gene3D" id="3.10.50.40">
    <property type="match status" value="1"/>
</dbReference>
<feature type="signal peptide" evidence="2">
    <location>
        <begin position="1"/>
        <end position="21"/>
    </location>
</feature>
<dbReference type="InterPro" id="IPR050245">
    <property type="entry name" value="PrsA_foldase"/>
</dbReference>
<proteinExistence type="predicted"/>
<evidence type="ECO:0000256" key="1">
    <source>
        <dbReference type="PROSITE-ProRule" id="PRU00278"/>
    </source>
</evidence>
<reference evidence="4 5" key="1">
    <citation type="submission" date="2018-04" db="EMBL/GenBank/DDBJ databases">
        <title>Genomic Encyclopedia of Type Strains, Phase IV (KMG-IV): sequencing the most valuable type-strain genomes for metagenomic binning, comparative biology and taxonomic classification.</title>
        <authorList>
            <person name="Goeker M."/>
        </authorList>
    </citation>
    <scope>NUCLEOTIDE SEQUENCE [LARGE SCALE GENOMIC DNA]</scope>
    <source>
        <strain evidence="4 5">DSM 14823</strain>
    </source>
</reference>
<dbReference type="Pfam" id="PF00639">
    <property type="entry name" value="Rotamase"/>
    <property type="match status" value="1"/>
</dbReference>
<protein>
    <submittedName>
        <fullName evidence="4">Peptidyl-prolyl cis-trans isomerase C/foldase protein PrsA</fullName>
    </submittedName>
</protein>
<dbReference type="PROSITE" id="PS50198">
    <property type="entry name" value="PPIC_PPIASE_2"/>
    <property type="match status" value="1"/>
</dbReference>
<evidence type="ECO:0000259" key="3">
    <source>
        <dbReference type="PROSITE" id="PS50198"/>
    </source>
</evidence>
<dbReference type="GeneID" id="78294527"/>
<dbReference type="SUPFAM" id="SSF54534">
    <property type="entry name" value="FKBP-like"/>
    <property type="match status" value="1"/>
</dbReference>
<dbReference type="InterPro" id="IPR000297">
    <property type="entry name" value="PPIase_PpiC"/>
</dbReference>
<comment type="caution">
    <text evidence="4">The sequence shown here is derived from an EMBL/GenBank/DDBJ whole genome shotgun (WGS) entry which is preliminary data.</text>
</comment>
<accession>A0A2U1B7B0</accession>
<evidence type="ECO:0000313" key="4">
    <source>
        <dbReference type="EMBL" id="PVY44575.1"/>
    </source>
</evidence>
<keyword evidence="1 4" id="KW-0413">Isomerase</keyword>
<evidence type="ECO:0000256" key="2">
    <source>
        <dbReference type="SAM" id="SignalP"/>
    </source>
</evidence>
<dbReference type="Pfam" id="PF13624">
    <property type="entry name" value="SurA_N_3"/>
    <property type="match status" value="1"/>
</dbReference>
<dbReference type="AlphaFoldDB" id="A0A2U1B7B0"/>
<gene>
    <name evidence="4" type="ORF">C8D82_10693</name>
</gene>
<dbReference type="SUPFAM" id="SSF109998">
    <property type="entry name" value="Triger factor/SurA peptide-binding domain-like"/>
    <property type="match status" value="1"/>
</dbReference>
<dbReference type="InterPro" id="IPR046357">
    <property type="entry name" value="PPIase_dom_sf"/>
</dbReference>